<protein>
    <submittedName>
        <fullName evidence="3">Colicin V production protein</fullName>
    </submittedName>
</protein>
<keyword evidence="2" id="KW-1133">Transmembrane helix</keyword>
<feature type="transmembrane region" description="Helical" evidence="2">
    <location>
        <begin position="98"/>
        <end position="123"/>
    </location>
</feature>
<accession>A0A1U9NNN6</accession>
<evidence type="ECO:0000313" key="3">
    <source>
        <dbReference type="EMBL" id="AQT69338.1"/>
    </source>
</evidence>
<dbReference type="KEGG" id="alus:STSP2_02527"/>
<evidence type="ECO:0000313" key="4">
    <source>
        <dbReference type="Proteomes" id="UP000189674"/>
    </source>
</evidence>
<feature type="compositionally biased region" description="Acidic residues" evidence="1">
    <location>
        <begin position="340"/>
        <end position="358"/>
    </location>
</feature>
<keyword evidence="4" id="KW-1185">Reference proteome</keyword>
<name>A0A1U9NNN6_9BACT</name>
<feature type="region of interest" description="Disordered" evidence="1">
    <location>
        <begin position="333"/>
        <end position="358"/>
    </location>
</feature>
<keyword evidence="2" id="KW-0472">Membrane</keyword>
<evidence type="ECO:0000256" key="2">
    <source>
        <dbReference type="SAM" id="Phobius"/>
    </source>
</evidence>
<keyword evidence="2" id="KW-0812">Transmembrane</keyword>
<dbReference type="EMBL" id="CP019791">
    <property type="protein sequence ID" value="AQT69338.1"/>
    <property type="molecule type" value="Genomic_DNA"/>
</dbReference>
<dbReference type="STRING" id="1936003.STSP2_02527"/>
<evidence type="ECO:0000256" key="1">
    <source>
        <dbReference type="SAM" id="MobiDB-lite"/>
    </source>
</evidence>
<sequence>MFAYIAIPLITILCVAQFYLKNSLLKSVATLLSALIALITAFGFYEPLAETLISRGYGVEWAQPGCFILLFAITFAVARILSDFMIGANIEFGRVPRVVSAIVCGALVGIIVSGTLIVALAMTPLHPKIPYDRFGESLNVSQPKSTLLNADVVVTKLFNVTSGGSFSAKRSFGVYHADFVDQLHLSRRKTGEDVMTIAARDAITIEKDGVKRIDSGTGPARTHIRVGIKGSSVKDGGARQENQYVAFTPAQMRLVCVSKTDPSDASILYPKAYKPAKQNWPASRDEKIDLDEVIKFAPNDFKSQQKIAWIDLAYQVPSNCRPLAVEFKKNTIEKVPSASEGDDEPMPADTSGEDAAEE</sequence>
<dbReference type="Proteomes" id="UP000189674">
    <property type="component" value="Chromosome"/>
</dbReference>
<proteinExistence type="predicted"/>
<reference evidence="4" key="1">
    <citation type="submission" date="2017-02" db="EMBL/GenBank/DDBJ databases">
        <title>Comparative genomics and description of representatives of a novel lineage of planctomycetes thriving in anoxic sediments.</title>
        <authorList>
            <person name="Spring S."/>
            <person name="Bunk B."/>
            <person name="Sproer C."/>
        </authorList>
    </citation>
    <scope>NUCLEOTIDE SEQUENCE [LARGE SCALE GENOMIC DNA]</scope>
    <source>
        <strain evidence="4">ST-NAGAB-D1</strain>
    </source>
</reference>
<feature type="transmembrane region" description="Helical" evidence="2">
    <location>
        <begin position="26"/>
        <end position="45"/>
    </location>
</feature>
<gene>
    <name evidence="3" type="ORF">STSP2_02527</name>
</gene>
<dbReference type="RefSeq" id="WP_146663034.1">
    <property type="nucleotide sequence ID" value="NZ_CP019791.1"/>
</dbReference>
<dbReference type="AlphaFoldDB" id="A0A1U9NNN6"/>
<feature type="transmembrane region" description="Helical" evidence="2">
    <location>
        <begin position="66"/>
        <end position="86"/>
    </location>
</feature>
<organism evidence="3 4">
    <name type="scientific">Anaerohalosphaera lusitana</name>
    <dbReference type="NCBI Taxonomy" id="1936003"/>
    <lineage>
        <taxon>Bacteria</taxon>
        <taxon>Pseudomonadati</taxon>
        <taxon>Planctomycetota</taxon>
        <taxon>Phycisphaerae</taxon>
        <taxon>Sedimentisphaerales</taxon>
        <taxon>Anaerohalosphaeraceae</taxon>
        <taxon>Anaerohalosphaera</taxon>
    </lineage>
</organism>